<name>A0A653A7Z9_9BACT</name>
<feature type="signal peptide" evidence="1">
    <location>
        <begin position="1"/>
        <end position="18"/>
    </location>
</feature>
<dbReference type="EMBL" id="UPXZ01000018">
    <property type="protein sequence ID" value="VBB44196.1"/>
    <property type="molecule type" value="Genomic_DNA"/>
</dbReference>
<accession>A0A653A7Z9</accession>
<evidence type="ECO:0000313" key="2">
    <source>
        <dbReference type="EMBL" id="VBB44196.1"/>
    </source>
</evidence>
<sequence length="168" mass="19900">MKLSLIFGLLISLSNCFAQKVDNENKFGQFKYYQNDTIQKRLKDIVRTDSIKSSCDLFYKSYDRNDSLVSELKYFQCQSNTKNGYLTRNIYRKDGKIILYELFNMEGTEIERYKFDYNEKGKITKKEGFGSGEIGITIKYYYTDNGELIDKKAFRFGDEVKDYFKTMK</sequence>
<feature type="chain" id="PRO_5024849569" evidence="1">
    <location>
        <begin position="19"/>
        <end position="168"/>
    </location>
</feature>
<proteinExistence type="predicted"/>
<organism evidence="2">
    <name type="scientific">uncultured Paludibacter sp</name>
    <dbReference type="NCBI Taxonomy" id="497635"/>
    <lineage>
        <taxon>Bacteria</taxon>
        <taxon>Pseudomonadati</taxon>
        <taxon>Bacteroidota</taxon>
        <taxon>Bacteroidia</taxon>
        <taxon>Bacteroidales</taxon>
        <taxon>Paludibacteraceae</taxon>
        <taxon>Paludibacter</taxon>
        <taxon>environmental samples</taxon>
    </lineage>
</organism>
<dbReference type="AlphaFoldDB" id="A0A653A7Z9"/>
<evidence type="ECO:0000256" key="1">
    <source>
        <dbReference type="SAM" id="SignalP"/>
    </source>
</evidence>
<gene>
    <name evidence="2" type="ORF">TRIP_D250006</name>
</gene>
<keyword evidence="1" id="KW-0732">Signal</keyword>
<reference evidence="2" key="1">
    <citation type="submission" date="2018-07" db="EMBL/GenBank/DDBJ databases">
        <authorList>
            <consortium name="Genoscope - CEA"/>
            <person name="William W."/>
        </authorList>
    </citation>
    <scope>NUCLEOTIDE SEQUENCE</scope>
    <source>
        <strain evidence="2">IK1</strain>
    </source>
</reference>
<protein>
    <submittedName>
        <fullName evidence="2">Uncharacterized protein</fullName>
    </submittedName>
</protein>